<accession>A0A640SQT6</accession>
<protein>
    <submittedName>
        <fullName evidence="1">Uncharacterized protein</fullName>
    </submittedName>
</protein>
<dbReference type="Proteomes" id="UP000430079">
    <property type="component" value="Unassembled WGS sequence"/>
</dbReference>
<dbReference type="EMBL" id="BLIO01000001">
    <property type="protein sequence ID" value="GFE13398.1"/>
    <property type="molecule type" value="Genomic_DNA"/>
</dbReference>
<organism evidence="1 2">
    <name type="scientific">Streptomyces glebosus</name>
    <dbReference type="NCBI Taxonomy" id="249580"/>
    <lineage>
        <taxon>Bacteria</taxon>
        <taxon>Bacillati</taxon>
        <taxon>Actinomycetota</taxon>
        <taxon>Actinomycetes</taxon>
        <taxon>Kitasatosporales</taxon>
        <taxon>Streptomycetaceae</taxon>
        <taxon>Streptomyces</taxon>
    </lineage>
</organism>
<gene>
    <name evidence="1" type="ORF">Sgleb_14450</name>
</gene>
<dbReference type="Gene3D" id="1.10.357.10">
    <property type="entry name" value="Tetracycline Repressor, domain 2"/>
    <property type="match status" value="1"/>
</dbReference>
<name>A0A640SQT6_9ACTN</name>
<comment type="caution">
    <text evidence="1">The sequence shown here is derived from an EMBL/GenBank/DDBJ whole genome shotgun (WGS) entry which is preliminary data.</text>
</comment>
<evidence type="ECO:0000313" key="1">
    <source>
        <dbReference type="EMBL" id="GFE13398.1"/>
    </source>
</evidence>
<evidence type="ECO:0000313" key="2">
    <source>
        <dbReference type="Proteomes" id="UP000430079"/>
    </source>
</evidence>
<keyword evidence="2" id="KW-1185">Reference proteome</keyword>
<reference evidence="1 2" key="1">
    <citation type="submission" date="2019-12" db="EMBL/GenBank/DDBJ databases">
        <title>Whole genome shotgun sequence of Streptomyces hygroscopicus subsp. glebosus NBRC 13786.</title>
        <authorList>
            <person name="Ichikawa N."/>
            <person name="Kimura A."/>
            <person name="Kitahashi Y."/>
            <person name="Komaki H."/>
            <person name="Tamura T."/>
        </authorList>
    </citation>
    <scope>NUCLEOTIDE SEQUENCE [LARGE SCALE GENOMIC DNA]</scope>
    <source>
        <strain evidence="1 2">NBRC 13786</strain>
    </source>
</reference>
<dbReference type="AlphaFoldDB" id="A0A640SQT6"/>
<proteinExistence type="predicted"/>
<sequence>MTREVEARAQEPEGQILSVFDVLHEVISEPGFRGCAFANAAAEYPHHARTARKTAELLLAARRPASTGDGAAAKRATG</sequence>
<dbReference type="SUPFAM" id="SSF48498">
    <property type="entry name" value="Tetracyclin repressor-like, C-terminal domain"/>
    <property type="match status" value="1"/>
</dbReference>
<dbReference type="InterPro" id="IPR036271">
    <property type="entry name" value="Tet_transcr_reg_TetR-rel_C_sf"/>
</dbReference>